<organism evidence="20 21">
    <name type="scientific">Clydaea vesicula</name>
    <dbReference type="NCBI Taxonomy" id="447962"/>
    <lineage>
        <taxon>Eukaryota</taxon>
        <taxon>Fungi</taxon>
        <taxon>Fungi incertae sedis</taxon>
        <taxon>Chytridiomycota</taxon>
        <taxon>Chytridiomycota incertae sedis</taxon>
        <taxon>Chytridiomycetes</taxon>
        <taxon>Lobulomycetales</taxon>
        <taxon>Lobulomycetaceae</taxon>
        <taxon>Clydaea</taxon>
    </lineage>
</organism>
<evidence type="ECO:0000256" key="14">
    <source>
        <dbReference type="ARBA" id="ARBA00023098"/>
    </source>
</evidence>
<comment type="function">
    <text evidence="17">Lipase which is essential for lysis of subvacuolar cytoplasm to vacuole targeted bodies and intravacuolar autophagic bodies. Involved in the lysis of intravacuolar multivesicular body (MVB) vesicles. The intravacuolar membrane disintegration by ATG15 is critical to life span extension.</text>
</comment>
<evidence type="ECO:0000256" key="17">
    <source>
        <dbReference type="ARBA" id="ARBA00024663"/>
    </source>
</evidence>
<evidence type="ECO:0000256" key="8">
    <source>
        <dbReference type="ARBA" id="ARBA00022753"/>
    </source>
</evidence>
<dbReference type="PANTHER" id="PTHR47175">
    <property type="entry name" value="LIPASE ATG15-RELATED"/>
    <property type="match status" value="1"/>
</dbReference>
<feature type="domain" description="Fungal lipase-type" evidence="19">
    <location>
        <begin position="260"/>
        <end position="293"/>
    </location>
</feature>
<keyword evidence="8" id="KW-0967">Endosome</keyword>
<dbReference type="AlphaFoldDB" id="A0AAD5U194"/>
<evidence type="ECO:0000259" key="19">
    <source>
        <dbReference type="Pfam" id="PF01764"/>
    </source>
</evidence>
<dbReference type="InterPro" id="IPR002921">
    <property type="entry name" value="Fungal_lipase-type"/>
</dbReference>
<evidence type="ECO:0000256" key="18">
    <source>
        <dbReference type="ARBA" id="ARBA00029828"/>
    </source>
</evidence>
<accession>A0AAD5U194</accession>
<comment type="catalytic activity">
    <reaction evidence="1">
        <text>a triacylglycerol + H2O = a diacylglycerol + a fatty acid + H(+)</text>
        <dbReference type="Rhea" id="RHEA:12044"/>
        <dbReference type="ChEBI" id="CHEBI:15377"/>
        <dbReference type="ChEBI" id="CHEBI:15378"/>
        <dbReference type="ChEBI" id="CHEBI:17855"/>
        <dbReference type="ChEBI" id="CHEBI:18035"/>
        <dbReference type="ChEBI" id="CHEBI:28868"/>
        <dbReference type="EC" id="3.1.1.3"/>
    </reaction>
</comment>
<sequence>MKQTFLLSFLYSFSICFNSNLKVKHLLAFSKFDVIDEPILVKKTLDDFEVSSTSDRNLYEVKAVKKTVVNPFKNLNLNYYSKNTFKLENTVNDDFFTANDADDDYFFKTTGVDAHKSIYAPDMTDNSTVYSLALMSSDSYRDFEWIEVGGKWNVSGGFGWQENAIQGYVFEDPDTNLVVVAFKGTSLTGRTAPLDKYNDNMMFSCCCARVDVTWRSLCGCADKKSEFTFVDYLFNKKKHQCDWECLRESSDFDNSYFKLSERIFKQVEKMYPNSHFWFTGHSLGGAISSLVAASNFYPAVTFEAPAVRMFAERVGLIPSKHFPMYPVSKRVWKQMLDDYMAMLPIYHVGNTGDPIYTGSTFEDDNPNTLDHVQRRTIRHHQINYLIEHHLQKTNVPECKVQENLECEEECASWQFK</sequence>
<evidence type="ECO:0000313" key="20">
    <source>
        <dbReference type="EMBL" id="KAJ3217934.1"/>
    </source>
</evidence>
<comment type="caution">
    <text evidence="20">The sequence shown here is derived from an EMBL/GenBank/DDBJ whole genome shotgun (WGS) entry which is preliminary data.</text>
</comment>
<dbReference type="GO" id="GO:0004620">
    <property type="term" value="F:phospholipase activity"/>
    <property type="evidence" value="ECO:0007669"/>
    <property type="project" value="TreeGrafter"/>
</dbReference>
<evidence type="ECO:0000256" key="5">
    <source>
        <dbReference type="ARBA" id="ARBA00011137"/>
    </source>
</evidence>
<keyword evidence="13" id="KW-0072">Autophagy</keyword>
<evidence type="ECO:0000313" key="21">
    <source>
        <dbReference type="Proteomes" id="UP001211065"/>
    </source>
</evidence>
<dbReference type="CDD" id="cd00519">
    <property type="entry name" value="Lipase_3"/>
    <property type="match status" value="1"/>
</dbReference>
<keyword evidence="11" id="KW-0735">Signal-anchor</keyword>
<dbReference type="EMBL" id="JADGJW010000403">
    <property type="protein sequence ID" value="KAJ3217934.1"/>
    <property type="molecule type" value="Genomic_DNA"/>
</dbReference>
<dbReference type="GO" id="GO:0034727">
    <property type="term" value="P:piecemeal microautophagy of the nucleus"/>
    <property type="evidence" value="ECO:0007669"/>
    <property type="project" value="TreeGrafter"/>
</dbReference>
<keyword evidence="10" id="KW-0442">Lipid degradation</keyword>
<reference evidence="20" key="1">
    <citation type="submission" date="2020-05" db="EMBL/GenBank/DDBJ databases">
        <title>Phylogenomic resolution of chytrid fungi.</title>
        <authorList>
            <person name="Stajich J.E."/>
            <person name="Amses K."/>
            <person name="Simmons R."/>
            <person name="Seto K."/>
            <person name="Myers J."/>
            <person name="Bonds A."/>
            <person name="Quandt C.A."/>
            <person name="Barry K."/>
            <person name="Liu P."/>
            <person name="Grigoriev I."/>
            <person name="Longcore J.E."/>
            <person name="James T.Y."/>
        </authorList>
    </citation>
    <scope>NUCLEOTIDE SEQUENCE</scope>
    <source>
        <strain evidence="20">JEL0476</strain>
    </source>
</reference>
<dbReference type="GO" id="GO:0034496">
    <property type="term" value="P:multivesicular body membrane disassembly"/>
    <property type="evidence" value="ECO:0007669"/>
    <property type="project" value="TreeGrafter"/>
</dbReference>
<evidence type="ECO:0000256" key="12">
    <source>
        <dbReference type="ARBA" id="ARBA00022989"/>
    </source>
</evidence>
<evidence type="ECO:0000256" key="2">
    <source>
        <dbReference type="ARBA" id="ARBA00004270"/>
    </source>
</evidence>
<dbReference type="PANTHER" id="PTHR47175:SF2">
    <property type="entry name" value="LIPASE ATG15-RELATED"/>
    <property type="match status" value="1"/>
</dbReference>
<dbReference type="Pfam" id="PF01764">
    <property type="entry name" value="Lipase_3"/>
    <property type="match status" value="1"/>
</dbReference>
<dbReference type="Proteomes" id="UP001211065">
    <property type="component" value="Unassembled WGS sequence"/>
</dbReference>
<proteinExistence type="inferred from homology"/>
<protein>
    <recommendedName>
        <fullName evidence="6">triacylglycerol lipase</fullName>
        <ecNumber evidence="6">3.1.1.3</ecNumber>
    </recommendedName>
    <alternativeName>
        <fullName evidence="18">Autophagy-related protein 15</fullName>
    </alternativeName>
</protein>
<comment type="subunit">
    <text evidence="5">Binds to both phosphatidylinositol (PI) and phosphatidylinositol 3,5-bisphosphate (PIP2).</text>
</comment>
<comment type="similarity">
    <text evidence="4">Belongs to the AB hydrolase superfamily. Lipase family.</text>
</comment>
<name>A0AAD5U194_9FUNG</name>
<dbReference type="SUPFAM" id="SSF53474">
    <property type="entry name" value="alpha/beta-Hydrolases"/>
    <property type="match status" value="1"/>
</dbReference>
<gene>
    <name evidence="20" type="primary">ATG15_2</name>
    <name evidence="20" type="ORF">HK099_005293</name>
</gene>
<evidence type="ECO:0000256" key="10">
    <source>
        <dbReference type="ARBA" id="ARBA00022963"/>
    </source>
</evidence>
<evidence type="ECO:0000256" key="9">
    <source>
        <dbReference type="ARBA" id="ARBA00022801"/>
    </source>
</evidence>
<evidence type="ECO:0000256" key="1">
    <source>
        <dbReference type="ARBA" id="ARBA00001024"/>
    </source>
</evidence>
<dbReference type="InterPro" id="IPR050805">
    <property type="entry name" value="ATG15_Lipase"/>
</dbReference>
<dbReference type="EC" id="3.1.1.3" evidence="6"/>
<keyword evidence="16" id="KW-0325">Glycoprotein</keyword>
<dbReference type="GO" id="GO:0032585">
    <property type="term" value="C:multivesicular body membrane"/>
    <property type="evidence" value="ECO:0007669"/>
    <property type="project" value="UniProtKB-SubCell"/>
</dbReference>
<keyword evidence="15" id="KW-0472">Membrane</keyword>
<evidence type="ECO:0000256" key="3">
    <source>
        <dbReference type="ARBA" id="ARBA00004343"/>
    </source>
</evidence>
<keyword evidence="12" id="KW-1133">Transmembrane helix</keyword>
<dbReference type="InterPro" id="IPR029058">
    <property type="entry name" value="AB_hydrolase_fold"/>
</dbReference>
<dbReference type="GO" id="GO:0005775">
    <property type="term" value="C:vacuolar lumen"/>
    <property type="evidence" value="ECO:0007669"/>
    <property type="project" value="TreeGrafter"/>
</dbReference>
<evidence type="ECO:0000256" key="15">
    <source>
        <dbReference type="ARBA" id="ARBA00023136"/>
    </source>
</evidence>
<keyword evidence="21" id="KW-1185">Reference proteome</keyword>
<keyword evidence="7" id="KW-0812">Transmembrane</keyword>
<evidence type="ECO:0000256" key="4">
    <source>
        <dbReference type="ARBA" id="ARBA00010701"/>
    </source>
</evidence>
<keyword evidence="14" id="KW-0443">Lipid metabolism</keyword>
<evidence type="ECO:0000256" key="6">
    <source>
        <dbReference type="ARBA" id="ARBA00013279"/>
    </source>
</evidence>
<evidence type="ECO:0000256" key="13">
    <source>
        <dbReference type="ARBA" id="ARBA00023006"/>
    </source>
</evidence>
<comment type="subcellular location">
    <subcellularLocation>
        <location evidence="3">Endosome</location>
        <location evidence="3">Multivesicular body membrane</location>
        <topology evidence="3">Single-pass type II membrane protein</topology>
    </subcellularLocation>
    <subcellularLocation>
        <location evidence="2">Prevacuolar compartment membrane</location>
        <topology evidence="2">Single-pass type II membrane protein</topology>
    </subcellularLocation>
</comment>
<evidence type="ECO:0000256" key="16">
    <source>
        <dbReference type="ARBA" id="ARBA00023180"/>
    </source>
</evidence>
<keyword evidence="9" id="KW-0378">Hydrolase</keyword>
<dbReference type="Gene3D" id="3.40.50.1820">
    <property type="entry name" value="alpha/beta hydrolase"/>
    <property type="match status" value="1"/>
</dbReference>
<dbReference type="GO" id="GO:0046461">
    <property type="term" value="P:neutral lipid catabolic process"/>
    <property type="evidence" value="ECO:0007669"/>
    <property type="project" value="TreeGrafter"/>
</dbReference>
<evidence type="ECO:0000256" key="7">
    <source>
        <dbReference type="ARBA" id="ARBA00022692"/>
    </source>
</evidence>
<dbReference type="GO" id="GO:0004806">
    <property type="term" value="F:triacylglycerol lipase activity"/>
    <property type="evidence" value="ECO:0007669"/>
    <property type="project" value="UniProtKB-EC"/>
</dbReference>
<evidence type="ECO:0000256" key="11">
    <source>
        <dbReference type="ARBA" id="ARBA00022968"/>
    </source>
</evidence>
<dbReference type="GO" id="GO:0006660">
    <property type="term" value="P:phosphatidylserine catabolic process"/>
    <property type="evidence" value="ECO:0007669"/>
    <property type="project" value="TreeGrafter"/>
</dbReference>